<protein>
    <recommendedName>
        <fullName evidence="1">Beta-xylosidase C-terminal Concanavalin A-like domain-containing protein</fullName>
    </recommendedName>
</protein>
<dbReference type="Proteomes" id="UP000617743">
    <property type="component" value="Unassembled WGS sequence"/>
</dbReference>
<gene>
    <name evidence="2" type="ORF">GCM10010383_33680</name>
</gene>
<dbReference type="InterPro" id="IPR041542">
    <property type="entry name" value="GH43_C2"/>
</dbReference>
<evidence type="ECO:0000259" key="1">
    <source>
        <dbReference type="Pfam" id="PF17851"/>
    </source>
</evidence>
<dbReference type="RefSeq" id="WP_190051014.1">
    <property type="nucleotide sequence ID" value="NZ_BMWC01000004.1"/>
</dbReference>
<organism evidence="2 3">
    <name type="scientific">Streptomyces lomondensis</name>
    <dbReference type="NCBI Taxonomy" id="68229"/>
    <lineage>
        <taxon>Bacteria</taxon>
        <taxon>Bacillati</taxon>
        <taxon>Actinomycetota</taxon>
        <taxon>Actinomycetes</taxon>
        <taxon>Kitasatosporales</taxon>
        <taxon>Streptomycetaceae</taxon>
        <taxon>Streptomyces</taxon>
    </lineage>
</organism>
<feature type="domain" description="Beta-xylosidase C-terminal Concanavalin A-like" evidence="1">
    <location>
        <begin position="4"/>
        <end position="46"/>
    </location>
</feature>
<evidence type="ECO:0000313" key="2">
    <source>
        <dbReference type="EMBL" id="GGX00902.1"/>
    </source>
</evidence>
<name>A0ABQ2X5L7_9ACTN</name>
<dbReference type="EMBL" id="BMWC01000004">
    <property type="protein sequence ID" value="GGX00902.1"/>
    <property type="molecule type" value="Genomic_DNA"/>
</dbReference>
<reference evidence="3" key="1">
    <citation type="journal article" date="2019" name="Int. J. Syst. Evol. Microbiol.">
        <title>The Global Catalogue of Microorganisms (GCM) 10K type strain sequencing project: providing services to taxonomists for standard genome sequencing and annotation.</title>
        <authorList>
            <consortium name="The Broad Institute Genomics Platform"/>
            <consortium name="The Broad Institute Genome Sequencing Center for Infectious Disease"/>
            <person name="Wu L."/>
            <person name="Ma J."/>
        </authorList>
    </citation>
    <scope>NUCLEOTIDE SEQUENCE [LARGE SCALE GENOMIC DNA]</scope>
    <source>
        <strain evidence="3">JCM 4866</strain>
    </source>
</reference>
<keyword evidence="3" id="KW-1185">Reference proteome</keyword>
<dbReference type="SUPFAM" id="SSF49899">
    <property type="entry name" value="Concanavalin A-like lectins/glucanases"/>
    <property type="match status" value="1"/>
</dbReference>
<dbReference type="Pfam" id="PF17851">
    <property type="entry name" value="GH43_C2"/>
    <property type="match status" value="1"/>
</dbReference>
<evidence type="ECO:0000313" key="3">
    <source>
        <dbReference type="Proteomes" id="UP000617743"/>
    </source>
</evidence>
<dbReference type="InterPro" id="IPR013320">
    <property type="entry name" value="ConA-like_dom_sf"/>
</dbReference>
<dbReference type="Gene3D" id="2.60.120.200">
    <property type="match status" value="1"/>
</dbReference>
<comment type="caution">
    <text evidence="2">The sequence shown here is derived from an EMBL/GenBank/DDBJ whole genome shotgun (WGS) entry which is preliminary data.</text>
</comment>
<accession>A0ABQ2X5L7</accession>
<sequence>MTPGSIERSFFSTERAGGFVGVHLGLYGTGDAGTGAAEAHVDWFEYAPGRAGSAAGQP</sequence>
<proteinExistence type="predicted"/>